<dbReference type="InterPro" id="IPR029052">
    <property type="entry name" value="Metallo-depent_PP-like"/>
</dbReference>
<evidence type="ECO:0000256" key="2">
    <source>
        <dbReference type="PROSITE-ProRule" id="PRU00409"/>
    </source>
</evidence>
<reference evidence="5 6" key="1">
    <citation type="journal article" date="2014" name="BMC Genomics">
        <title>Architecture and functions of a multipartite genome of the methylotrophic bacterium Paracoccus aminophilus JCM 7686, containing primary and secondary chromids.</title>
        <authorList>
            <person name="Dziewit L."/>
            <person name="Czarnecki J."/>
            <person name="Wibberg D."/>
            <person name="Radlinska M."/>
            <person name="Mrozek P."/>
            <person name="Szymczak M."/>
            <person name="Schluter A."/>
            <person name="Puhler A."/>
            <person name="Bartosik D."/>
        </authorList>
    </citation>
    <scope>NUCLEOTIDE SEQUENCE [LARGE SCALE GENOMIC DNA]</scope>
    <source>
        <strain evidence="5">JCM 7686</strain>
    </source>
</reference>
<dbReference type="EC" id="6.3.2.29" evidence="5"/>
<dbReference type="STRING" id="1367847.JCM7686_1126"/>
<dbReference type="PANTHER" id="PTHR33393">
    <property type="entry name" value="POLYGLUTAMINE SYNTHESIS ACCESSORY PROTEIN RV0574C-RELATED"/>
    <property type="match status" value="1"/>
</dbReference>
<evidence type="ECO:0000259" key="4">
    <source>
        <dbReference type="PROSITE" id="PS50975"/>
    </source>
</evidence>
<dbReference type="InterPro" id="IPR019079">
    <property type="entry name" value="Capsule_synth_CapA"/>
</dbReference>
<keyword evidence="2" id="KW-0547">Nucleotide-binding</keyword>
<dbReference type="AlphaFoldDB" id="S5XXR0"/>
<dbReference type="InterPro" id="IPR052169">
    <property type="entry name" value="CW_Biosynth-Accessory"/>
</dbReference>
<evidence type="ECO:0000313" key="6">
    <source>
        <dbReference type="Proteomes" id="UP000015480"/>
    </source>
</evidence>
<evidence type="ECO:0000256" key="1">
    <source>
        <dbReference type="ARBA" id="ARBA00005662"/>
    </source>
</evidence>
<feature type="compositionally biased region" description="Low complexity" evidence="3">
    <location>
        <begin position="1008"/>
        <end position="1017"/>
    </location>
</feature>
<dbReference type="InterPro" id="IPR011761">
    <property type="entry name" value="ATP-grasp"/>
</dbReference>
<dbReference type="RefSeq" id="WP_020949873.1">
    <property type="nucleotide sequence ID" value="NC_022041.1"/>
</dbReference>
<sequence>MKMTTSAVYLPGNIYTRRLALELSLEGAAGVELPPQRLRDVAKAFGFIRHSVLDFPAWRRVTRAKEPVPVAALVELLAVLVQRYAYWPVKFCGWRAQPEDLSAPTAAAKGAQAKGYAIFEISSEGPGREAARVALTLAEAVVEGRDGAALEELFLSEMAGFLKKTLRETPSADALLIARAAQARGIPWSVLSRSQYLRLGIGRDSHTLYGTESTNTTSIARAISRDKALSNDLLRRAGLPAARQRTARTEDEAVAHARTLGFPLVVKPLTGNMGQGVTVGASDEAQILRAFHRAREVSRDVVLETMIEGDETRLLVVNGRMISAVRRHPAQVRGDGTSTVRALVEASNRQPEREQVLTGRMAVMKPIQLDGEALELLAAQKLTLEAVPQGGQVVLLRQESNISRGGHPEDVTRLVHPSIRRVAERAAAAVGLDVCGVDFITTDLSAHWNTTGGAICEVNSRPGINMHLFVSGKGAGRITDAFLDMLFPDDSRPRLPVVALLGEPEETLPLRRAIEATAARANRPLAVVTTEERRTTVLSSSRWAATAAGLIWDDLAEAAVIEITPKQLVRDGLGFDRVDLAVLPPKSVTATQELAAQVLRHLAGPRVVIRGEAEAPAQALAALGLPVTALDDQLVQGPSANPAAAPRHETSADEFTALFVGDVGFGESYMHHPRVAGLQQLLSTQGHGYSLAGLQGLLGGADLTVANLEVPLAGRPDLALQGRKKYLGWSDPSRSLAALRDAGIDAVTLANNHALDCGTEGLSETLLRLREGGIASFGAGADAEAAGLPFIHRFTVGGVERSLVVYGGFETRARYEERYRWYADRGFAGVSKIDPDRIARSVAALRQVLPNPLFIAFPHWGTDYEPITAGQRETAAALAKAGLDLVIGHGAHFSQGAEIVEACPVLFNIGNFVWNTPGRFNKRDVAPYGTAVALIFRRGQRGGPTLRLYPLMVDNAQTNFQNRPVTPEEFPAAAQVITAGWPGRPRRLRNADAPYLEMKLPLREGAQPAAATASARARPTKRKTATSVAPRPNGGEQPHL</sequence>
<dbReference type="SUPFAM" id="SSF56300">
    <property type="entry name" value="Metallo-dependent phosphatases"/>
    <property type="match status" value="1"/>
</dbReference>
<dbReference type="PANTHER" id="PTHR33393:SF13">
    <property type="entry name" value="PGA BIOSYNTHESIS PROTEIN CAPA"/>
    <property type="match status" value="1"/>
</dbReference>
<dbReference type="GO" id="GO:0005524">
    <property type="term" value="F:ATP binding"/>
    <property type="evidence" value="ECO:0007669"/>
    <property type="project" value="UniProtKB-UniRule"/>
</dbReference>
<feature type="region of interest" description="Disordered" evidence="3">
    <location>
        <begin position="999"/>
        <end position="1040"/>
    </location>
</feature>
<dbReference type="Pfam" id="PF08443">
    <property type="entry name" value="RimK"/>
    <property type="match status" value="1"/>
</dbReference>
<dbReference type="KEGG" id="pami:JCM7686_1126"/>
<dbReference type="GO" id="GO:0071160">
    <property type="term" value="F:cyanophycin synthetase activity (L-aspartate-adding)"/>
    <property type="evidence" value="ECO:0007669"/>
    <property type="project" value="UniProtKB-EC"/>
</dbReference>
<protein>
    <submittedName>
        <fullName evidence="5">Cyanophycin synthetase</fullName>
        <ecNumber evidence="5">6.3.2.29</ecNumber>
    </submittedName>
</protein>
<dbReference type="Gene3D" id="3.60.21.10">
    <property type="match status" value="1"/>
</dbReference>
<dbReference type="PATRIC" id="fig|1367847.3.peg.1092"/>
<comment type="similarity">
    <text evidence="1">Belongs to the CapA family.</text>
</comment>
<dbReference type="GO" id="GO:0046872">
    <property type="term" value="F:metal ion binding"/>
    <property type="evidence" value="ECO:0007669"/>
    <property type="project" value="InterPro"/>
</dbReference>
<evidence type="ECO:0000313" key="5">
    <source>
        <dbReference type="EMBL" id="AGT08235.1"/>
    </source>
</evidence>
<feature type="domain" description="ATP-grasp" evidence="4">
    <location>
        <begin position="231"/>
        <end position="487"/>
    </location>
</feature>
<dbReference type="EMBL" id="CP006650">
    <property type="protein sequence ID" value="AGT08235.1"/>
    <property type="molecule type" value="Genomic_DNA"/>
</dbReference>
<proteinExistence type="inferred from homology"/>
<organism evidence="5 6">
    <name type="scientific">Paracoccus aminophilus JCM 7686</name>
    <dbReference type="NCBI Taxonomy" id="1367847"/>
    <lineage>
        <taxon>Bacteria</taxon>
        <taxon>Pseudomonadati</taxon>
        <taxon>Pseudomonadota</taxon>
        <taxon>Alphaproteobacteria</taxon>
        <taxon>Rhodobacterales</taxon>
        <taxon>Paracoccaceae</taxon>
        <taxon>Paracoccus</taxon>
    </lineage>
</organism>
<dbReference type="Gene3D" id="3.30.470.20">
    <property type="entry name" value="ATP-grasp fold, B domain"/>
    <property type="match status" value="2"/>
</dbReference>
<dbReference type="Proteomes" id="UP000015480">
    <property type="component" value="Chromosome"/>
</dbReference>
<dbReference type="HOGENOM" id="CLU_292702_0_0_5"/>
<keyword evidence="6" id="KW-1185">Reference proteome</keyword>
<accession>S5XXR0</accession>
<gene>
    <name evidence="5" type="ORF">JCM7686_1126</name>
</gene>
<dbReference type="eggNOG" id="COG0189">
    <property type="taxonomic scope" value="Bacteria"/>
</dbReference>
<dbReference type="InterPro" id="IPR013651">
    <property type="entry name" value="ATP-grasp_RimK-type"/>
</dbReference>
<dbReference type="eggNOG" id="COG2843">
    <property type="taxonomic scope" value="Bacteria"/>
</dbReference>
<dbReference type="PROSITE" id="PS50975">
    <property type="entry name" value="ATP_GRASP"/>
    <property type="match status" value="1"/>
</dbReference>
<name>S5XXR0_PARAH</name>
<evidence type="ECO:0000256" key="3">
    <source>
        <dbReference type="SAM" id="MobiDB-lite"/>
    </source>
</evidence>
<keyword evidence="2" id="KW-0067">ATP-binding</keyword>
<dbReference type="Pfam" id="PF09587">
    <property type="entry name" value="PGA_cap"/>
    <property type="match status" value="1"/>
</dbReference>
<keyword evidence="5" id="KW-0436">Ligase</keyword>
<dbReference type="SUPFAM" id="SSF56059">
    <property type="entry name" value="Glutathione synthetase ATP-binding domain-like"/>
    <property type="match status" value="1"/>
</dbReference>
<dbReference type="SMART" id="SM00854">
    <property type="entry name" value="PGA_cap"/>
    <property type="match status" value="1"/>
</dbReference>
<dbReference type="OrthoDB" id="9803907at2"/>